<gene>
    <name evidence="2" type="ORF">POM88_005583</name>
</gene>
<evidence type="ECO:0000313" key="3">
    <source>
        <dbReference type="Proteomes" id="UP001237642"/>
    </source>
</evidence>
<evidence type="ECO:0000313" key="2">
    <source>
        <dbReference type="EMBL" id="KAK1395720.1"/>
    </source>
</evidence>
<name>A0AAD8J0Y9_9APIA</name>
<comment type="caution">
    <text evidence="2">The sequence shown here is derived from an EMBL/GenBank/DDBJ whole genome shotgun (WGS) entry which is preliminary data.</text>
</comment>
<dbReference type="AlphaFoldDB" id="A0AAD8J0Y9"/>
<dbReference type="EMBL" id="JAUIZM010000002">
    <property type="protein sequence ID" value="KAK1395720.1"/>
    <property type="molecule type" value="Genomic_DNA"/>
</dbReference>
<comment type="similarity">
    <text evidence="1">Belongs to the serpin family.</text>
</comment>
<dbReference type="Proteomes" id="UP001237642">
    <property type="component" value="Unassembled WGS sequence"/>
</dbReference>
<reference evidence="2" key="2">
    <citation type="submission" date="2023-05" db="EMBL/GenBank/DDBJ databases">
        <authorList>
            <person name="Schelkunov M.I."/>
        </authorList>
    </citation>
    <scope>NUCLEOTIDE SEQUENCE</scope>
    <source>
        <strain evidence="2">Hsosn_3</strain>
        <tissue evidence="2">Leaf</tissue>
    </source>
</reference>
<reference evidence="2" key="1">
    <citation type="submission" date="2023-02" db="EMBL/GenBank/DDBJ databases">
        <title>Genome of toxic invasive species Heracleum sosnowskyi carries increased number of genes despite the absence of recent whole-genome duplications.</title>
        <authorList>
            <person name="Schelkunov M."/>
            <person name="Shtratnikova V."/>
            <person name="Makarenko M."/>
            <person name="Klepikova A."/>
            <person name="Omelchenko D."/>
            <person name="Novikova G."/>
            <person name="Obukhova E."/>
            <person name="Bogdanov V."/>
            <person name="Penin A."/>
            <person name="Logacheva M."/>
        </authorList>
    </citation>
    <scope>NUCLEOTIDE SEQUENCE</scope>
    <source>
        <strain evidence="2">Hsosn_3</strain>
        <tissue evidence="2">Leaf</tissue>
    </source>
</reference>
<dbReference type="InterPro" id="IPR036186">
    <property type="entry name" value="Serpin_sf"/>
</dbReference>
<sequence length="246" mass="27938">MLRRPPTQPPPRLVKNPHPKLYNEINKQILTHPQNLIIEVTNYMQNYYVHDVCLTPTYKEMIAKTPSFRVQNHYVNDPCLTPTYREMIAKTPSFRVHGGSPSGEPTLSLANGVWIDKSLSFKPFFSKVVDDVYNAVSDVVDIQNKVSPLLASLHCHWLMGFGLISLSFKPFFSKVVYDVYKAVSDVDFQNKVSFIIFLFVSPGLPQWVVNLKTRHNGHCEILISDEAFLAIGYSHSLVTARALLDS</sequence>
<protein>
    <submittedName>
        <fullName evidence="2">Uncharacterized protein</fullName>
    </submittedName>
</protein>
<proteinExistence type="inferred from homology"/>
<accession>A0AAD8J0Y9</accession>
<dbReference type="InterPro" id="IPR042178">
    <property type="entry name" value="Serpin_sf_1"/>
</dbReference>
<dbReference type="Gene3D" id="3.30.497.10">
    <property type="entry name" value="Antithrombin, subunit I, domain 2"/>
    <property type="match status" value="1"/>
</dbReference>
<evidence type="ECO:0000256" key="1">
    <source>
        <dbReference type="ARBA" id="ARBA00009500"/>
    </source>
</evidence>
<organism evidence="2 3">
    <name type="scientific">Heracleum sosnowskyi</name>
    <dbReference type="NCBI Taxonomy" id="360622"/>
    <lineage>
        <taxon>Eukaryota</taxon>
        <taxon>Viridiplantae</taxon>
        <taxon>Streptophyta</taxon>
        <taxon>Embryophyta</taxon>
        <taxon>Tracheophyta</taxon>
        <taxon>Spermatophyta</taxon>
        <taxon>Magnoliopsida</taxon>
        <taxon>eudicotyledons</taxon>
        <taxon>Gunneridae</taxon>
        <taxon>Pentapetalae</taxon>
        <taxon>asterids</taxon>
        <taxon>campanulids</taxon>
        <taxon>Apiales</taxon>
        <taxon>Apiaceae</taxon>
        <taxon>Apioideae</taxon>
        <taxon>apioid superclade</taxon>
        <taxon>Tordylieae</taxon>
        <taxon>Tordyliinae</taxon>
        <taxon>Heracleum</taxon>
    </lineage>
</organism>
<dbReference type="SUPFAM" id="SSF56574">
    <property type="entry name" value="Serpins"/>
    <property type="match status" value="1"/>
</dbReference>
<keyword evidence="3" id="KW-1185">Reference proteome</keyword>